<dbReference type="GO" id="GO:0051015">
    <property type="term" value="F:actin filament binding"/>
    <property type="evidence" value="ECO:0007669"/>
    <property type="project" value="TreeGrafter"/>
</dbReference>
<keyword evidence="14" id="KW-1185">Reference proteome</keyword>
<evidence type="ECO:0000313" key="14">
    <source>
        <dbReference type="Proteomes" id="UP000557268"/>
    </source>
</evidence>
<dbReference type="InterPro" id="IPR036409">
    <property type="entry name" value="Aldolase_II/adducin_N_sf"/>
</dbReference>
<dbReference type="GO" id="GO:0005856">
    <property type="term" value="C:cytoskeleton"/>
    <property type="evidence" value="ECO:0007669"/>
    <property type="project" value="UniProtKB-SubCell"/>
</dbReference>
<evidence type="ECO:0000256" key="1">
    <source>
        <dbReference type="ARBA" id="ARBA00004245"/>
    </source>
</evidence>
<dbReference type="Proteomes" id="UP000557268">
    <property type="component" value="Unassembled WGS sequence"/>
</dbReference>
<feature type="region of interest" description="Disordered" evidence="11">
    <location>
        <begin position="572"/>
        <end position="606"/>
    </location>
</feature>
<name>A0A7K5WE26_9SYLV</name>
<evidence type="ECO:0000256" key="8">
    <source>
        <dbReference type="ARBA" id="ARBA00023136"/>
    </source>
</evidence>
<feature type="compositionally biased region" description="Basic residues" evidence="11">
    <location>
        <begin position="682"/>
        <end position="705"/>
    </location>
</feature>
<sequence>MSADASQVVITTPPAATMPHKERYFDRINENDPEYIRERNMSPDLRQDFNMMEQRKRVTQILQSPAFREDLECLIQEQMKKGNNPTGLLALQQIAEYITASTFTGFSSSSLSHGMITPINDLPGVDTSSFVKGEKLTRCKLASLYRLADLFGWAHLPNTYISVRVSKEHDHILIIPRGLSFSEASASNLVKVNILGDVVDQGSTALSIDSVGFSPHLAIYSTRPDVRCVIHIHTPATAAVSSMKCGILPISQEALILGDVAYYNYQGSLDEQEERIQLQKVLGPSCKVLVLRNHGVVALGETLEEAFHYIFNVQLACETQVHALAGAGGIENLLLLDLQKFKPSTHAVAAMGGGGVNMASQQKWKVGEQEFEALMRMLDNLGYRTGYAYRQPLVREKPRHKSDVEIPATVTAFSFEDDTVPLSPLKFLAQRQQREKTRWLNSPNTYLKVNVPEESWNGETSPRTKITWMKADDSSKTSGGTPIKIEDPNQFVPLNTNPSEVLEKRNKIREQNRYDLKTAGPQSQLLAGIVVDKKPSSPMQFDDEHAPPAPPNPFSHLTEKELEEYKKTIERKQQGLEDAEQELFSDDGSSVSQIQSQTQSPQNVPEKLEENHEDFYTQNLISVEMPVVVVNGKEDAHDVEEDLTTRVSQLTMSTVESVEITIKGSEKIEEALSPEGSPSKSPSKKKKKFRTPSFLKKSKKKEKVE</sequence>
<keyword evidence="7" id="KW-0112">Calmodulin-binding</keyword>
<reference evidence="13 14" key="1">
    <citation type="submission" date="2019-09" db="EMBL/GenBank/DDBJ databases">
        <title>Bird 10,000 Genomes (B10K) Project - Family phase.</title>
        <authorList>
            <person name="Zhang G."/>
        </authorList>
    </citation>
    <scope>NUCLEOTIDE SEQUENCE [LARGE SCALE GENOMIC DNA]</scope>
    <source>
        <strain evidence="13">B10K-DU-001-70</strain>
        <tissue evidence="13">Muscle</tissue>
    </source>
</reference>
<dbReference type="AlphaFoldDB" id="A0A7K5WE26"/>
<evidence type="ECO:0000259" key="12">
    <source>
        <dbReference type="SMART" id="SM01007"/>
    </source>
</evidence>
<dbReference type="GO" id="GO:0005516">
    <property type="term" value="F:calmodulin binding"/>
    <property type="evidence" value="ECO:0007669"/>
    <property type="project" value="UniProtKB-KW"/>
</dbReference>
<dbReference type="EMBL" id="VYXD01008368">
    <property type="protein sequence ID" value="NWU39492.1"/>
    <property type="molecule type" value="Genomic_DNA"/>
</dbReference>
<evidence type="ECO:0000256" key="3">
    <source>
        <dbReference type="ARBA" id="ARBA00006274"/>
    </source>
</evidence>
<evidence type="ECO:0000256" key="9">
    <source>
        <dbReference type="ARBA" id="ARBA00023203"/>
    </source>
</evidence>
<gene>
    <name evidence="13" type="primary">Add3</name>
    <name evidence="13" type="ORF">HYLPRA_R07550</name>
</gene>
<comment type="caution">
    <text evidence="13">The sequence shown here is derived from an EMBL/GenBank/DDBJ whole genome shotgun (WGS) entry which is preliminary data.</text>
</comment>
<keyword evidence="4" id="KW-1003">Cell membrane</keyword>
<organism evidence="13 14">
    <name type="scientific">Hylia prasina</name>
    <name type="common">green hylia</name>
    <dbReference type="NCBI Taxonomy" id="208073"/>
    <lineage>
        <taxon>Eukaryota</taxon>
        <taxon>Metazoa</taxon>
        <taxon>Chordata</taxon>
        <taxon>Craniata</taxon>
        <taxon>Vertebrata</taxon>
        <taxon>Euteleostomi</taxon>
        <taxon>Archelosauria</taxon>
        <taxon>Archosauria</taxon>
        <taxon>Dinosauria</taxon>
        <taxon>Saurischia</taxon>
        <taxon>Theropoda</taxon>
        <taxon>Coelurosauria</taxon>
        <taxon>Aves</taxon>
        <taxon>Neognathae</taxon>
        <taxon>Neoaves</taxon>
        <taxon>Telluraves</taxon>
        <taxon>Australaves</taxon>
        <taxon>Passeriformes</taxon>
        <taxon>Sylvioidea</taxon>
        <taxon>Sylviidae</taxon>
        <taxon>Acrocephalinae</taxon>
        <taxon>Hylia</taxon>
    </lineage>
</organism>
<comment type="subcellular location">
    <subcellularLocation>
        <location evidence="2">Cell membrane</location>
        <topology evidence="2">Peripheral membrane protein</topology>
        <orientation evidence="2">Cytoplasmic side</orientation>
    </subcellularLocation>
    <subcellularLocation>
        <location evidence="1">Cytoplasm</location>
        <location evidence="1">Cytoskeleton</location>
    </subcellularLocation>
</comment>
<evidence type="ECO:0000256" key="7">
    <source>
        <dbReference type="ARBA" id="ARBA00022860"/>
    </source>
</evidence>
<evidence type="ECO:0000313" key="13">
    <source>
        <dbReference type="EMBL" id="NWU39492.1"/>
    </source>
</evidence>
<feature type="region of interest" description="Disordered" evidence="11">
    <location>
        <begin position="664"/>
        <end position="705"/>
    </location>
</feature>
<evidence type="ECO:0000256" key="4">
    <source>
        <dbReference type="ARBA" id="ARBA00022475"/>
    </source>
</evidence>
<evidence type="ECO:0000256" key="5">
    <source>
        <dbReference type="ARBA" id="ARBA00022490"/>
    </source>
</evidence>
<evidence type="ECO:0000256" key="6">
    <source>
        <dbReference type="ARBA" id="ARBA00022553"/>
    </source>
</evidence>
<keyword evidence="5" id="KW-0963">Cytoplasm</keyword>
<dbReference type="SMART" id="SM01007">
    <property type="entry name" value="Aldolase_II"/>
    <property type="match status" value="1"/>
</dbReference>
<dbReference type="PANTHER" id="PTHR10672">
    <property type="entry name" value="ADDUCIN"/>
    <property type="match status" value="1"/>
</dbReference>
<evidence type="ECO:0000256" key="2">
    <source>
        <dbReference type="ARBA" id="ARBA00004413"/>
    </source>
</evidence>
<keyword evidence="9" id="KW-0009">Actin-binding</keyword>
<proteinExistence type="inferred from homology"/>
<accession>A0A7K5WE26</accession>
<protein>
    <submittedName>
        <fullName evidence="13">ADDG protein</fullName>
    </submittedName>
</protein>
<dbReference type="Gene3D" id="3.40.225.10">
    <property type="entry name" value="Class II aldolase/adducin N-terminal domain"/>
    <property type="match status" value="1"/>
</dbReference>
<dbReference type="SUPFAM" id="SSF53639">
    <property type="entry name" value="AraD/HMP-PK domain-like"/>
    <property type="match status" value="1"/>
</dbReference>
<feature type="domain" description="Class II aldolase/adducin N-terminal" evidence="12">
    <location>
        <begin position="139"/>
        <end position="321"/>
    </location>
</feature>
<dbReference type="FunFam" id="3.40.225.10:FF:000004">
    <property type="entry name" value="gamma-adducin isoform X1"/>
    <property type="match status" value="1"/>
</dbReference>
<feature type="region of interest" description="Disordered" evidence="11">
    <location>
        <begin position="534"/>
        <end position="556"/>
    </location>
</feature>
<dbReference type="GO" id="GO:0051016">
    <property type="term" value="P:barbed-end actin filament capping"/>
    <property type="evidence" value="ECO:0007669"/>
    <property type="project" value="TreeGrafter"/>
</dbReference>
<keyword evidence="8" id="KW-0472">Membrane</keyword>
<comment type="similarity">
    <text evidence="3">Belongs to the aldolase class II family. Adducin subfamily.</text>
</comment>
<dbReference type="Pfam" id="PF00596">
    <property type="entry name" value="Aldolase_II"/>
    <property type="match status" value="1"/>
</dbReference>
<feature type="non-terminal residue" evidence="13">
    <location>
        <position position="705"/>
    </location>
</feature>
<evidence type="ECO:0000256" key="11">
    <source>
        <dbReference type="SAM" id="MobiDB-lite"/>
    </source>
</evidence>
<dbReference type="InterPro" id="IPR051017">
    <property type="entry name" value="Aldolase-II_Adducin_sf"/>
</dbReference>
<dbReference type="GO" id="GO:0014069">
    <property type="term" value="C:postsynaptic density"/>
    <property type="evidence" value="ECO:0007669"/>
    <property type="project" value="TreeGrafter"/>
</dbReference>
<dbReference type="InterPro" id="IPR001303">
    <property type="entry name" value="Aldolase_II/adducin_N"/>
</dbReference>
<feature type="region of interest" description="Disordered" evidence="11">
    <location>
        <begin position="471"/>
        <end position="496"/>
    </location>
</feature>
<feature type="non-terminal residue" evidence="13">
    <location>
        <position position="1"/>
    </location>
</feature>
<feature type="compositionally biased region" description="Low complexity" evidence="11">
    <location>
        <begin position="589"/>
        <end position="602"/>
    </location>
</feature>
<keyword evidence="6" id="KW-0597">Phosphoprotein</keyword>
<keyword evidence="10" id="KW-0206">Cytoskeleton</keyword>
<evidence type="ECO:0000256" key="10">
    <source>
        <dbReference type="ARBA" id="ARBA00023212"/>
    </source>
</evidence>
<dbReference type="GO" id="GO:0005886">
    <property type="term" value="C:plasma membrane"/>
    <property type="evidence" value="ECO:0007669"/>
    <property type="project" value="UniProtKB-SubCell"/>
</dbReference>
<dbReference type="PANTHER" id="PTHR10672:SF5">
    <property type="entry name" value="GAMMA-ADDUCIN"/>
    <property type="match status" value="1"/>
</dbReference>